<dbReference type="Gene3D" id="3.30.230.10">
    <property type="match status" value="1"/>
</dbReference>
<comment type="function">
    <text evidence="11">Plays a role in repairing double-strand DNA breaks, probably involving stabilizing or processing branched DNA or blocked replication forks.</text>
</comment>
<evidence type="ECO:0000256" key="6">
    <source>
        <dbReference type="ARBA" id="ARBA00022833"/>
    </source>
</evidence>
<dbReference type="PROSITE" id="PS50162">
    <property type="entry name" value="RECA_2"/>
    <property type="match status" value="1"/>
</dbReference>
<dbReference type="PRINTS" id="PR01874">
    <property type="entry name" value="DNAREPAIRADA"/>
</dbReference>
<keyword evidence="9 11" id="KW-0238">DNA-binding</keyword>
<dbReference type="Pfam" id="PF06745">
    <property type="entry name" value="ATPase"/>
    <property type="match status" value="1"/>
</dbReference>
<dbReference type="InterPro" id="IPR003593">
    <property type="entry name" value="AAA+_ATPase"/>
</dbReference>
<reference evidence="15" key="1">
    <citation type="journal article" date="2020" name="mSystems">
        <title>Genome- and Community-Level Interaction Insights into Carbon Utilization and Element Cycling Functions of Hydrothermarchaeota in Hydrothermal Sediment.</title>
        <authorList>
            <person name="Zhou Z."/>
            <person name="Liu Y."/>
            <person name="Xu W."/>
            <person name="Pan J."/>
            <person name="Luo Z.H."/>
            <person name="Li M."/>
        </authorList>
    </citation>
    <scope>NUCLEOTIDE SEQUENCE [LARGE SCALE GENOMIC DNA]</scope>
    <source>
        <strain evidence="15">SpSt-754</strain>
    </source>
</reference>
<dbReference type="HAMAP" id="MF_01498">
    <property type="entry name" value="RadA_bact"/>
    <property type="match status" value="1"/>
</dbReference>
<dbReference type="NCBIfam" id="TIGR00416">
    <property type="entry name" value="sms"/>
    <property type="match status" value="1"/>
</dbReference>
<dbReference type="InterPro" id="IPR014721">
    <property type="entry name" value="Ribsml_uS5_D2-typ_fold_subgr"/>
</dbReference>
<feature type="binding site" evidence="11">
    <location>
        <begin position="94"/>
        <end position="101"/>
    </location>
    <ligand>
        <name>ATP</name>
        <dbReference type="ChEBI" id="CHEBI:30616"/>
    </ligand>
</feature>
<evidence type="ECO:0000256" key="13">
    <source>
        <dbReference type="RuleBase" id="RU003555"/>
    </source>
</evidence>
<comment type="caution">
    <text evidence="15">The sequence shown here is derived from an EMBL/GenBank/DDBJ whole genome shotgun (WGS) entry which is preliminary data.</text>
</comment>
<dbReference type="PANTHER" id="PTHR32472">
    <property type="entry name" value="DNA REPAIR PROTEIN RADA"/>
    <property type="match status" value="1"/>
</dbReference>
<dbReference type="Gene3D" id="3.40.50.300">
    <property type="entry name" value="P-loop containing nucleotide triphosphate hydrolases"/>
    <property type="match status" value="1"/>
</dbReference>
<evidence type="ECO:0000256" key="10">
    <source>
        <dbReference type="ARBA" id="ARBA00023204"/>
    </source>
</evidence>
<dbReference type="CDD" id="cd01121">
    <property type="entry name" value="RadA_SMS_N"/>
    <property type="match status" value="1"/>
</dbReference>
<dbReference type="InterPro" id="IPR004504">
    <property type="entry name" value="DNA_repair_RadA"/>
</dbReference>
<keyword evidence="10 11" id="KW-0234">DNA repair</keyword>
<dbReference type="GO" id="GO:0140664">
    <property type="term" value="F:ATP-dependent DNA damage sensor activity"/>
    <property type="evidence" value="ECO:0007669"/>
    <property type="project" value="InterPro"/>
</dbReference>
<keyword evidence="7 11" id="KW-0067">ATP-binding</keyword>
<dbReference type="SMART" id="SM00382">
    <property type="entry name" value="AAA"/>
    <property type="match status" value="1"/>
</dbReference>
<dbReference type="InterPro" id="IPR027417">
    <property type="entry name" value="P-loop_NTPase"/>
</dbReference>
<proteinExistence type="inferred from homology"/>
<dbReference type="AlphaFoldDB" id="A0A7V3NUE8"/>
<evidence type="ECO:0000256" key="5">
    <source>
        <dbReference type="ARBA" id="ARBA00022801"/>
    </source>
</evidence>
<evidence type="ECO:0000313" key="15">
    <source>
        <dbReference type="EMBL" id="HGB36460.1"/>
    </source>
</evidence>
<feature type="region of interest" description="Lon-protease-like" evidence="11">
    <location>
        <begin position="350"/>
        <end position="438"/>
    </location>
</feature>
<comment type="similarity">
    <text evidence="11 13">Belongs to the RecA family. RadA subfamily.</text>
</comment>
<keyword evidence="5" id="KW-0378">Hydrolase</keyword>
<evidence type="ECO:0000256" key="1">
    <source>
        <dbReference type="ARBA" id="ARBA00022723"/>
    </source>
</evidence>
<feature type="domain" description="RecA family profile 1" evidence="14">
    <location>
        <begin position="65"/>
        <end position="214"/>
    </location>
</feature>
<dbReference type="GO" id="GO:0000725">
    <property type="term" value="P:recombinational repair"/>
    <property type="evidence" value="ECO:0007669"/>
    <property type="project" value="UniProtKB-UniRule"/>
</dbReference>
<dbReference type="InterPro" id="IPR020588">
    <property type="entry name" value="RecA_ATP-bd"/>
</dbReference>
<dbReference type="EMBL" id="DTGD01000230">
    <property type="protein sequence ID" value="HGB36460.1"/>
    <property type="molecule type" value="Genomic_DNA"/>
</dbReference>
<evidence type="ECO:0000256" key="9">
    <source>
        <dbReference type="ARBA" id="ARBA00023125"/>
    </source>
</evidence>
<keyword evidence="3 11" id="KW-0227">DNA damage</keyword>
<evidence type="ECO:0000256" key="2">
    <source>
        <dbReference type="ARBA" id="ARBA00022741"/>
    </source>
</evidence>
<evidence type="ECO:0000256" key="3">
    <source>
        <dbReference type="ARBA" id="ARBA00022763"/>
    </source>
</evidence>
<feature type="short sequence motif" description="RadA KNRFG motif" evidence="11">
    <location>
        <begin position="251"/>
        <end position="255"/>
    </location>
</feature>
<name>A0A7V3NUE8_UNCW3</name>
<keyword evidence="2 11" id="KW-0547">Nucleotide-binding</keyword>
<dbReference type="GO" id="GO:0003684">
    <property type="term" value="F:damaged DNA binding"/>
    <property type="evidence" value="ECO:0007669"/>
    <property type="project" value="InterPro"/>
</dbReference>
<dbReference type="SUPFAM" id="SSF52540">
    <property type="entry name" value="P-loop containing nucleoside triphosphate hydrolases"/>
    <property type="match status" value="1"/>
</dbReference>
<dbReference type="InterPro" id="IPR041166">
    <property type="entry name" value="Rubredoxin_2"/>
</dbReference>
<evidence type="ECO:0000259" key="14">
    <source>
        <dbReference type="PROSITE" id="PS50162"/>
    </source>
</evidence>
<organism evidence="15">
    <name type="scientific">candidate division WOR-3 bacterium</name>
    <dbReference type="NCBI Taxonomy" id="2052148"/>
    <lineage>
        <taxon>Bacteria</taxon>
        <taxon>Bacteria division WOR-3</taxon>
    </lineage>
</organism>
<evidence type="ECO:0000256" key="12">
    <source>
        <dbReference type="NCBIfam" id="TIGR00416"/>
    </source>
</evidence>
<keyword evidence="6 13" id="KW-0862">Zinc</keyword>
<keyword evidence="4 13" id="KW-0863">Zinc-finger</keyword>
<keyword evidence="1 11" id="KW-0479">Metal-binding</keyword>
<evidence type="ECO:0000256" key="11">
    <source>
        <dbReference type="HAMAP-Rule" id="MF_01498"/>
    </source>
</evidence>
<evidence type="ECO:0000256" key="7">
    <source>
        <dbReference type="ARBA" id="ARBA00022840"/>
    </source>
</evidence>
<dbReference type="Pfam" id="PF18073">
    <property type="entry name" value="Zn_ribbon_LapB"/>
    <property type="match status" value="1"/>
</dbReference>
<dbReference type="GO" id="GO:0005524">
    <property type="term" value="F:ATP binding"/>
    <property type="evidence" value="ECO:0007669"/>
    <property type="project" value="UniProtKB-UniRule"/>
</dbReference>
<comment type="domain">
    <text evidence="11">The middle region has homology to RecA with ATPase motifs including the RadA KNRFG motif, while the C-terminus is homologous to Lon protease.</text>
</comment>
<dbReference type="SUPFAM" id="SSF54211">
    <property type="entry name" value="Ribosomal protein S5 domain 2-like"/>
    <property type="match status" value="1"/>
</dbReference>
<sequence>MGRSQKSRTYFVCSNCGYESVKWLGRCPNCGQWNTFKEFRDEPTGVKTSSGIERVKKISEIEINEYRKVPTGIYEFDRVLEEGITPSSLILIGGEPGIGKSTLLLQIAKALTDKGLKVLYVSGEESPEQVKGRAIRVGISSDFLYVIGEQDVSEIKSVVEKIEPFLLIIDSIQTVYKPEIDQVVGSVTQVRECGAEFLRMTKERLMSTIIVGHVTKDGTLAGPKTLEHMVDVVLYLEGEKGSDLRILRCTKNRYGSSDEIGIFEMTSSGLKEVSDAATLFISKDHVRKEGIAYTVLMEGKRPILVEIQSLVLPTFFPTPQRVTTGFDTKRLYMLLAVVERFTGVNLRGMDIFLNVTGGMRVEDSSADLAVVASVISSYKKRTLPDNAVFIGEVGLGGEVRRVSNLQRRIEEAKRLGFINVFSPLEFKSVEEVVKLCLG</sequence>
<protein>
    <recommendedName>
        <fullName evidence="11 12">DNA repair protein RadA</fullName>
    </recommendedName>
</protein>
<dbReference type="GO" id="GO:0005829">
    <property type="term" value="C:cytosol"/>
    <property type="evidence" value="ECO:0007669"/>
    <property type="project" value="TreeGrafter"/>
</dbReference>
<gene>
    <name evidence="11 15" type="primary">radA</name>
    <name evidence="15" type="ORF">ENV38_06120</name>
</gene>
<dbReference type="GO" id="GO:0016787">
    <property type="term" value="F:hydrolase activity"/>
    <property type="evidence" value="ECO:0007669"/>
    <property type="project" value="UniProtKB-KW"/>
</dbReference>
<evidence type="ECO:0000256" key="4">
    <source>
        <dbReference type="ARBA" id="ARBA00022771"/>
    </source>
</evidence>
<dbReference type="InterPro" id="IPR020568">
    <property type="entry name" value="Ribosomal_Su5_D2-typ_SF"/>
</dbReference>
<dbReference type="GO" id="GO:0008270">
    <property type="term" value="F:zinc ion binding"/>
    <property type="evidence" value="ECO:0007669"/>
    <property type="project" value="UniProtKB-KW"/>
</dbReference>
<dbReference type="InterPro" id="IPR014774">
    <property type="entry name" value="KaiC-like_dom"/>
</dbReference>
<dbReference type="FunFam" id="3.40.50.300:FF:000050">
    <property type="entry name" value="DNA repair protein RadA"/>
    <property type="match status" value="1"/>
</dbReference>
<dbReference type="PANTHER" id="PTHR32472:SF10">
    <property type="entry name" value="DNA REPAIR PROTEIN RADA-LIKE PROTEIN"/>
    <property type="match status" value="1"/>
</dbReference>
<accession>A0A7V3NUE8</accession>
<evidence type="ECO:0000256" key="8">
    <source>
        <dbReference type="ARBA" id="ARBA00023016"/>
    </source>
</evidence>
<comment type="function">
    <text evidence="13">DNA-dependent ATPase involved in processing of recombination intermediates, plays a role in repairing DNA breaks. Stimulates the branch migration of RecA-mediated strand transfer reactions, allowing the 3' invading strand to extend heteroduplex DNA faster. Binds ssDNA in the presence of ADP but not other nucleotides, has ATPase activity that is stimulated by ssDNA and various branched DNA structures, but inhibited by SSB. Does not have RecA's homology-searching function.</text>
</comment>
<keyword evidence="8 11" id="KW-0346">Stress response</keyword>